<dbReference type="PANTHER" id="PTHR43298">
    <property type="entry name" value="MULTIDRUG RESISTANCE PROTEIN NORM-RELATED"/>
    <property type="match status" value="1"/>
</dbReference>
<dbReference type="InterPro" id="IPR048279">
    <property type="entry name" value="MdtK-like"/>
</dbReference>
<organism evidence="14 15">
    <name type="scientific">Blautia hydrogenotrophica (strain DSM 10507 / JCM 14656 / S5a33)</name>
    <name type="common">Ruminococcus hydrogenotrophicus</name>
    <dbReference type="NCBI Taxonomy" id="476272"/>
    <lineage>
        <taxon>Bacteria</taxon>
        <taxon>Bacillati</taxon>
        <taxon>Bacillota</taxon>
        <taxon>Clostridia</taxon>
        <taxon>Lachnospirales</taxon>
        <taxon>Lachnospiraceae</taxon>
        <taxon>Blautia</taxon>
    </lineage>
</organism>
<feature type="transmembrane region" description="Helical" evidence="13">
    <location>
        <begin position="391"/>
        <end position="414"/>
    </location>
</feature>
<accession>C0CKG6</accession>
<evidence type="ECO:0000256" key="12">
    <source>
        <dbReference type="ARBA" id="ARBA00031636"/>
    </source>
</evidence>
<feature type="transmembrane region" description="Helical" evidence="13">
    <location>
        <begin position="325"/>
        <end position="342"/>
    </location>
</feature>
<comment type="similarity">
    <text evidence="3">Belongs to the multi antimicrobial extrusion (MATE) (TC 2.A.66.1) family.</text>
</comment>
<evidence type="ECO:0000256" key="1">
    <source>
        <dbReference type="ARBA" id="ARBA00003408"/>
    </source>
</evidence>
<feature type="transmembrane region" description="Helical" evidence="13">
    <location>
        <begin position="138"/>
        <end position="155"/>
    </location>
</feature>
<dbReference type="PANTHER" id="PTHR43298:SF2">
    <property type="entry name" value="FMN_FAD EXPORTER YEEO-RELATED"/>
    <property type="match status" value="1"/>
</dbReference>
<feature type="transmembrane region" description="Helical" evidence="13">
    <location>
        <begin position="199"/>
        <end position="219"/>
    </location>
</feature>
<evidence type="ECO:0000256" key="4">
    <source>
        <dbReference type="ARBA" id="ARBA00020268"/>
    </source>
</evidence>
<dbReference type="Pfam" id="PF01554">
    <property type="entry name" value="MatE"/>
    <property type="match status" value="2"/>
</dbReference>
<evidence type="ECO:0000256" key="8">
    <source>
        <dbReference type="ARBA" id="ARBA00022692"/>
    </source>
</evidence>
<protein>
    <recommendedName>
        <fullName evidence="4">Probable multidrug resistance protein NorM</fullName>
    </recommendedName>
    <alternativeName>
        <fullName evidence="12">Multidrug-efflux transporter</fullName>
    </alternativeName>
</protein>
<dbReference type="RefSeq" id="WP_005947368.1">
    <property type="nucleotide sequence ID" value="NZ_CP136423.1"/>
</dbReference>
<dbReference type="eggNOG" id="COG0534">
    <property type="taxonomic scope" value="Bacteria"/>
</dbReference>
<keyword evidence="10" id="KW-0406">Ion transport</keyword>
<dbReference type="PATRIC" id="fig|476272.21.peg.2684"/>
<reference evidence="14 15" key="1">
    <citation type="submission" date="2009-01" db="EMBL/GenBank/DDBJ databases">
        <authorList>
            <person name="Fulton L."/>
            <person name="Clifton S."/>
            <person name="Fulton B."/>
            <person name="Xu J."/>
            <person name="Minx P."/>
            <person name="Pepin K.H."/>
            <person name="Johnson M."/>
            <person name="Bhonagiri V."/>
            <person name="Nash W.E."/>
            <person name="Mardis E.R."/>
            <person name="Wilson R.K."/>
        </authorList>
    </citation>
    <scope>NUCLEOTIDE SEQUENCE [LARGE SCALE GENOMIC DNA]</scope>
    <source>
        <strain evidence="15">DSM 10507 / JCM 14656 / S5a33</strain>
    </source>
</reference>
<keyword evidence="5" id="KW-0813">Transport</keyword>
<feature type="transmembrane region" description="Helical" evidence="13">
    <location>
        <begin position="21"/>
        <end position="39"/>
    </location>
</feature>
<dbReference type="EMBL" id="ACBZ01000066">
    <property type="protein sequence ID" value="EEG49746.1"/>
    <property type="molecule type" value="Genomic_DNA"/>
</dbReference>
<feature type="transmembrane region" description="Helical" evidence="13">
    <location>
        <begin position="59"/>
        <end position="80"/>
    </location>
</feature>
<feature type="transmembrane region" description="Helical" evidence="13">
    <location>
        <begin position="420"/>
        <end position="440"/>
    </location>
</feature>
<dbReference type="GO" id="GO:0005886">
    <property type="term" value="C:plasma membrane"/>
    <property type="evidence" value="ECO:0007669"/>
    <property type="project" value="UniProtKB-SubCell"/>
</dbReference>
<dbReference type="GO" id="GO:0006811">
    <property type="term" value="P:monoatomic ion transport"/>
    <property type="evidence" value="ECO:0007669"/>
    <property type="project" value="UniProtKB-KW"/>
</dbReference>
<dbReference type="CDD" id="cd13144">
    <property type="entry name" value="MATE_like_4"/>
    <property type="match status" value="1"/>
</dbReference>
<feature type="transmembrane region" description="Helical" evidence="13">
    <location>
        <begin position="240"/>
        <end position="262"/>
    </location>
</feature>
<name>C0CKG6_BLAHS</name>
<dbReference type="PIRSF" id="PIRSF006603">
    <property type="entry name" value="DinF"/>
    <property type="match status" value="1"/>
</dbReference>
<feature type="transmembrane region" description="Helical" evidence="13">
    <location>
        <begin position="176"/>
        <end position="193"/>
    </location>
</feature>
<gene>
    <name evidence="14" type="ORF">RUMHYD_01336</name>
</gene>
<evidence type="ECO:0000256" key="2">
    <source>
        <dbReference type="ARBA" id="ARBA00004651"/>
    </source>
</evidence>
<comment type="subcellular location">
    <subcellularLocation>
        <location evidence="2">Cell membrane</location>
        <topology evidence="2">Multi-pass membrane protein</topology>
    </subcellularLocation>
</comment>
<keyword evidence="9 13" id="KW-1133">Transmembrane helix</keyword>
<keyword evidence="6" id="KW-0050">Antiport</keyword>
<keyword evidence="8 13" id="KW-0812">Transmembrane</keyword>
<comment type="caution">
    <text evidence="14">The sequence shown here is derived from an EMBL/GenBank/DDBJ whole genome shotgun (WGS) entry which is preliminary data.</text>
</comment>
<dbReference type="NCBIfam" id="TIGR00797">
    <property type="entry name" value="matE"/>
    <property type="match status" value="1"/>
</dbReference>
<dbReference type="InterPro" id="IPR002528">
    <property type="entry name" value="MATE_fam"/>
</dbReference>
<evidence type="ECO:0000256" key="5">
    <source>
        <dbReference type="ARBA" id="ARBA00022448"/>
    </source>
</evidence>
<comment type="function">
    <text evidence="1">Multidrug efflux pump.</text>
</comment>
<evidence type="ECO:0000256" key="3">
    <source>
        <dbReference type="ARBA" id="ARBA00010199"/>
    </source>
</evidence>
<feature type="transmembrane region" description="Helical" evidence="13">
    <location>
        <begin position="100"/>
        <end position="122"/>
    </location>
</feature>
<dbReference type="AlphaFoldDB" id="C0CKG6"/>
<evidence type="ECO:0000256" key="10">
    <source>
        <dbReference type="ARBA" id="ARBA00023065"/>
    </source>
</evidence>
<keyword evidence="15" id="KW-1185">Reference proteome</keyword>
<evidence type="ECO:0000256" key="11">
    <source>
        <dbReference type="ARBA" id="ARBA00023136"/>
    </source>
</evidence>
<evidence type="ECO:0000256" key="9">
    <source>
        <dbReference type="ARBA" id="ARBA00022989"/>
    </source>
</evidence>
<reference evidence="14 15" key="2">
    <citation type="submission" date="2009-02" db="EMBL/GenBank/DDBJ databases">
        <title>Draft genome sequence of Blautia hydrogenotrophica DSM 10507 (Ruminococcus hydrogenotrophicus DSM 10507).</title>
        <authorList>
            <person name="Sudarsanam P."/>
            <person name="Ley R."/>
            <person name="Guruge J."/>
            <person name="Turnbaugh P.J."/>
            <person name="Mahowald M."/>
            <person name="Liep D."/>
            <person name="Gordon J."/>
        </authorList>
    </citation>
    <scope>NUCLEOTIDE SEQUENCE [LARGE SCALE GENOMIC DNA]</scope>
    <source>
        <strain evidence="15">DSM 10507 / JCM 14656 / S5a33</strain>
    </source>
</reference>
<feature type="transmembrane region" description="Helical" evidence="13">
    <location>
        <begin position="362"/>
        <end position="379"/>
    </location>
</feature>
<evidence type="ECO:0000313" key="14">
    <source>
        <dbReference type="EMBL" id="EEG49746.1"/>
    </source>
</evidence>
<keyword evidence="7" id="KW-1003">Cell membrane</keyword>
<dbReference type="GO" id="GO:0015297">
    <property type="term" value="F:antiporter activity"/>
    <property type="evidence" value="ECO:0007669"/>
    <property type="project" value="UniProtKB-KW"/>
</dbReference>
<dbReference type="GeneID" id="86820567"/>
<evidence type="ECO:0000313" key="15">
    <source>
        <dbReference type="Proteomes" id="UP000003100"/>
    </source>
</evidence>
<dbReference type="GO" id="GO:0042910">
    <property type="term" value="F:xenobiotic transmembrane transporter activity"/>
    <property type="evidence" value="ECO:0007669"/>
    <property type="project" value="InterPro"/>
</dbReference>
<evidence type="ECO:0000256" key="6">
    <source>
        <dbReference type="ARBA" id="ARBA00022449"/>
    </source>
</evidence>
<proteinExistence type="inferred from homology"/>
<keyword evidence="11 13" id="KW-0472">Membrane</keyword>
<dbReference type="HOGENOM" id="CLU_012893_0_1_9"/>
<evidence type="ECO:0000256" key="7">
    <source>
        <dbReference type="ARBA" id="ARBA00022475"/>
    </source>
</evidence>
<dbReference type="Proteomes" id="UP000003100">
    <property type="component" value="Unassembled WGS sequence"/>
</dbReference>
<dbReference type="InterPro" id="IPR050222">
    <property type="entry name" value="MATE_MdtK"/>
</dbReference>
<evidence type="ECO:0000256" key="13">
    <source>
        <dbReference type="SAM" id="Phobius"/>
    </source>
</evidence>
<sequence>MKEIAKENKMGVMPIPKLLMTMSLPMVISMLVQALYNVVDSMFVAQLNENALTAVSLAFPIQNLMISILTGTGVGINALLSRSLGEKKFDKANQVAMHGLLLAGCSYLIFLILGIFGSHAFFAVQTQDAQILGYGTDYMRIICICGFGISFQVILERLLQSTGRTMYSMVTQSVGALTNIVLDPIMIFGLFGFPRLEVAGAALATVTGQTVAAILALTFNIKRNHELRFSFRDFSVSGRIIREIYSVGIPSIIMASIGSVMTFGMNKILIAFTSTATAVFGVYFKIQSFVFMPVFGLNNGMVPIIAYNYGARKNKRIMETIRDSVFVAVAIMLAGLAVFQLMPDKLLGIFNASEEMMSIGEPALRIISVSFLLAGFNIVSSSIFQALGHGVLSLIVSVVRQLFVLLPVAFLFSRTAGLQAIWWSFPIAELVAFALCAAFLRKIKRTKIDPLGQNH</sequence>